<dbReference type="InterPro" id="IPR001283">
    <property type="entry name" value="CRISP-related"/>
</dbReference>
<keyword evidence="3" id="KW-1185">Reference proteome</keyword>
<organism evidence="4">
    <name type="scientific">Enterobius vermicularis</name>
    <name type="common">Human pinworm</name>
    <dbReference type="NCBI Taxonomy" id="51028"/>
    <lineage>
        <taxon>Eukaryota</taxon>
        <taxon>Metazoa</taxon>
        <taxon>Ecdysozoa</taxon>
        <taxon>Nematoda</taxon>
        <taxon>Chromadorea</taxon>
        <taxon>Rhabditida</taxon>
        <taxon>Spirurina</taxon>
        <taxon>Oxyuridomorpha</taxon>
        <taxon>Oxyuroidea</taxon>
        <taxon>Oxyuridae</taxon>
        <taxon>Enterobius</taxon>
    </lineage>
</organism>
<evidence type="ECO:0000259" key="1">
    <source>
        <dbReference type="SMART" id="SM00198"/>
    </source>
</evidence>
<reference evidence="2 3" key="2">
    <citation type="submission" date="2018-10" db="EMBL/GenBank/DDBJ databases">
        <authorList>
            <consortium name="Pathogen Informatics"/>
        </authorList>
    </citation>
    <scope>NUCLEOTIDE SEQUENCE [LARGE SCALE GENOMIC DNA]</scope>
</reference>
<dbReference type="WBParaSite" id="EVEC_0001212801-mRNA-1">
    <property type="protein sequence ID" value="EVEC_0001212801-mRNA-1"/>
    <property type="gene ID" value="EVEC_0001212801"/>
</dbReference>
<dbReference type="OrthoDB" id="5876828at2759"/>
<sequence length="328" mass="37512">MCPHINSPLSDSDRINIVNRHNQYRSQIARGKVYSHSGQRAPPGKNVYKLAWDCDLEERAQFDANKCAPFRNDIQNAHFVFHVDRSLATQIPMAIDSWFREFIDVGIADSKNRFTKEVLKSGLAEFSALAWGSSTAVGCGFSECSKREFLAAFLVCHYHEKGNVIDAPIYQVGKPCKKDEECTLFKGSKCSKHEGLCYVSEKKPKRREPLSRYTLQKEKDVILRYDISFQILGTVSVNVTGPEMTGKGEWIPEDFPRKLRDAVVAKEEIGQKRPQDEFGAKAKTSKTKQQQKFQKRYWCWSQLQKKVDQVRRQQANVKSTICNETICS</sequence>
<reference evidence="4" key="1">
    <citation type="submission" date="2017-02" db="UniProtKB">
        <authorList>
            <consortium name="WormBaseParasite"/>
        </authorList>
    </citation>
    <scope>IDENTIFICATION</scope>
</reference>
<dbReference type="InterPro" id="IPR002413">
    <property type="entry name" value="V5_allergen-like"/>
</dbReference>
<proteinExistence type="predicted"/>
<dbReference type="Proteomes" id="UP000274131">
    <property type="component" value="Unassembled WGS sequence"/>
</dbReference>
<dbReference type="InterPro" id="IPR035940">
    <property type="entry name" value="CAP_sf"/>
</dbReference>
<dbReference type="CDD" id="cd05380">
    <property type="entry name" value="CAP_euk"/>
    <property type="match status" value="1"/>
</dbReference>
<dbReference type="SUPFAM" id="SSF55797">
    <property type="entry name" value="PR-1-like"/>
    <property type="match status" value="1"/>
</dbReference>
<dbReference type="PRINTS" id="PR00838">
    <property type="entry name" value="V5ALLERGEN"/>
</dbReference>
<dbReference type="PANTHER" id="PTHR10334">
    <property type="entry name" value="CYSTEINE-RICH SECRETORY PROTEIN-RELATED"/>
    <property type="match status" value="1"/>
</dbReference>
<feature type="domain" description="SCP" evidence="1">
    <location>
        <begin position="12"/>
        <end position="166"/>
    </location>
</feature>
<evidence type="ECO:0000313" key="2">
    <source>
        <dbReference type="EMBL" id="VDD96615.1"/>
    </source>
</evidence>
<dbReference type="EMBL" id="UXUI01011937">
    <property type="protein sequence ID" value="VDD96615.1"/>
    <property type="molecule type" value="Genomic_DNA"/>
</dbReference>
<name>A0A0N4VMH0_ENTVE</name>
<dbReference type="SMART" id="SM00198">
    <property type="entry name" value="SCP"/>
    <property type="match status" value="1"/>
</dbReference>
<dbReference type="AlphaFoldDB" id="A0A0N4VMH0"/>
<evidence type="ECO:0000313" key="4">
    <source>
        <dbReference type="WBParaSite" id="EVEC_0001212801-mRNA-1"/>
    </source>
</evidence>
<dbReference type="Gene3D" id="3.40.33.10">
    <property type="entry name" value="CAP"/>
    <property type="match status" value="1"/>
</dbReference>
<evidence type="ECO:0000313" key="3">
    <source>
        <dbReference type="Proteomes" id="UP000274131"/>
    </source>
</evidence>
<dbReference type="STRING" id="51028.A0A0N4VMH0"/>
<dbReference type="InterPro" id="IPR014044">
    <property type="entry name" value="CAP_dom"/>
</dbReference>
<accession>A0A0N4VMH0</accession>
<protein>
    <submittedName>
        <fullName evidence="4">SCP domain-containing protein</fullName>
    </submittedName>
</protein>
<gene>
    <name evidence="2" type="ORF">EVEC_LOCUS11366</name>
</gene>
<dbReference type="Pfam" id="PF00188">
    <property type="entry name" value="CAP"/>
    <property type="match status" value="1"/>
</dbReference>
<dbReference type="PRINTS" id="PR00837">
    <property type="entry name" value="V5TPXLIKE"/>
</dbReference>